<dbReference type="AlphaFoldDB" id="A0AAV1YCH8"/>
<evidence type="ECO:0000313" key="4">
    <source>
        <dbReference type="Proteomes" id="UP001497480"/>
    </source>
</evidence>
<gene>
    <name evidence="3" type="ORF">LLUT_LOCUS32329</name>
</gene>
<evidence type="ECO:0000256" key="1">
    <source>
        <dbReference type="ARBA" id="ARBA00010838"/>
    </source>
</evidence>
<dbReference type="Gene3D" id="3.20.20.80">
    <property type="entry name" value="Glycosidases"/>
    <property type="match status" value="1"/>
</dbReference>
<feature type="chain" id="PRO_5043617855" description="Thioglucosidase" evidence="2">
    <location>
        <begin position="25"/>
        <end position="84"/>
    </location>
</feature>
<comment type="similarity">
    <text evidence="1">Belongs to the glycosyl hydrolase 1 family.</text>
</comment>
<dbReference type="GO" id="GO:0004553">
    <property type="term" value="F:hydrolase activity, hydrolyzing O-glycosyl compounds"/>
    <property type="evidence" value="ECO:0007669"/>
    <property type="project" value="InterPro"/>
</dbReference>
<proteinExistence type="inferred from homology"/>
<accession>A0AAV1YCH8</accession>
<organism evidence="3 4">
    <name type="scientific">Lupinus luteus</name>
    <name type="common">European yellow lupine</name>
    <dbReference type="NCBI Taxonomy" id="3873"/>
    <lineage>
        <taxon>Eukaryota</taxon>
        <taxon>Viridiplantae</taxon>
        <taxon>Streptophyta</taxon>
        <taxon>Embryophyta</taxon>
        <taxon>Tracheophyta</taxon>
        <taxon>Spermatophyta</taxon>
        <taxon>Magnoliopsida</taxon>
        <taxon>eudicotyledons</taxon>
        <taxon>Gunneridae</taxon>
        <taxon>Pentapetalae</taxon>
        <taxon>rosids</taxon>
        <taxon>fabids</taxon>
        <taxon>Fabales</taxon>
        <taxon>Fabaceae</taxon>
        <taxon>Papilionoideae</taxon>
        <taxon>50 kb inversion clade</taxon>
        <taxon>genistoids sensu lato</taxon>
        <taxon>core genistoids</taxon>
        <taxon>Genisteae</taxon>
        <taxon>Lupinus</taxon>
    </lineage>
</organism>
<evidence type="ECO:0000313" key="3">
    <source>
        <dbReference type="EMBL" id="CAL0331269.1"/>
    </source>
</evidence>
<keyword evidence="2" id="KW-0732">Signal</keyword>
<dbReference type="InterPro" id="IPR001360">
    <property type="entry name" value="Glyco_hydro_1"/>
</dbReference>
<feature type="signal peptide" evidence="2">
    <location>
        <begin position="1"/>
        <end position="24"/>
    </location>
</feature>
<evidence type="ECO:0000256" key="2">
    <source>
        <dbReference type="SAM" id="SignalP"/>
    </source>
</evidence>
<evidence type="ECO:0008006" key="5">
    <source>
        <dbReference type="Google" id="ProtNLM"/>
    </source>
</evidence>
<dbReference type="GO" id="GO:0005975">
    <property type="term" value="P:carbohydrate metabolic process"/>
    <property type="evidence" value="ECO:0007669"/>
    <property type="project" value="InterPro"/>
</dbReference>
<name>A0AAV1YCH8_LUPLU</name>
<keyword evidence="4" id="KW-1185">Reference proteome</keyword>
<comment type="caution">
    <text evidence="3">The sequence shown here is derived from an EMBL/GenBank/DDBJ whole genome shotgun (WGS) entry which is preliminary data.</text>
</comment>
<reference evidence="3 4" key="1">
    <citation type="submission" date="2024-03" db="EMBL/GenBank/DDBJ databases">
        <authorList>
            <person name="Martinez-Hernandez J."/>
        </authorList>
    </citation>
    <scope>NUCLEOTIDE SEQUENCE [LARGE SCALE GENOMIC DNA]</scope>
</reference>
<protein>
    <recommendedName>
        <fullName evidence="5">Thioglucosidase</fullName>
    </recommendedName>
</protein>
<dbReference type="SUPFAM" id="SSF51445">
    <property type="entry name" value="(Trans)glycosidases"/>
    <property type="match status" value="1"/>
</dbReference>
<sequence length="84" mass="9288">MMLKSHIFLILSLAILFEVQICTSEIKRSDFPNGFMFGTGSSAVQVEGAVKEDGKAQSVWDTFSHTPGEPFLGARLRRYHVAPS</sequence>
<dbReference type="EMBL" id="CAXHTB010000023">
    <property type="protein sequence ID" value="CAL0331269.1"/>
    <property type="molecule type" value="Genomic_DNA"/>
</dbReference>
<dbReference type="Proteomes" id="UP001497480">
    <property type="component" value="Unassembled WGS sequence"/>
</dbReference>
<dbReference type="Pfam" id="PF00232">
    <property type="entry name" value="Glyco_hydro_1"/>
    <property type="match status" value="1"/>
</dbReference>
<dbReference type="InterPro" id="IPR017853">
    <property type="entry name" value="GH"/>
</dbReference>